<protein>
    <submittedName>
        <fullName evidence="1">Uncharacterized protein</fullName>
    </submittedName>
</protein>
<organism evidence="1">
    <name type="scientific">viral metagenome</name>
    <dbReference type="NCBI Taxonomy" id="1070528"/>
    <lineage>
        <taxon>unclassified sequences</taxon>
        <taxon>metagenomes</taxon>
        <taxon>organismal metagenomes</taxon>
    </lineage>
</organism>
<proteinExistence type="predicted"/>
<reference evidence="1" key="1">
    <citation type="journal article" date="2020" name="Nature">
        <title>Giant virus diversity and host interactions through global metagenomics.</title>
        <authorList>
            <person name="Schulz F."/>
            <person name="Roux S."/>
            <person name="Paez-Espino D."/>
            <person name="Jungbluth S."/>
            <person name="Walsh D.A."/>
            <person name="Denef V.J."/>
            <person name="McMahon K.D."/>
            <person name="Konstantinidis K.T."/>
            <person name="Eloe-Fadrosh E.A."/>
            <person name="Kyrpides N.C."/>
            <person name="Woyke T."/>
        </authorList>
    </citation>
    <scope>NUCLEOTIDE SEQUENCE</scope>
    <source>
        <strain evidence="1">GVMAG-M-3300023179-90</strain>
    </source>
</reference>
<evidence type="ECO:0000313" key="1">
    <source>
        <dbReference type="EMBL" id="QHT78000.1"/>
    </source>
</evidence>
<dbReference type="AlphaFoldDB" id="A0A6C0HC87"/>
<sequence length="181" mass="21913">MSFLKKEEHIFSIDNSITKELCKDILEIFEKDIRDDVNVNNINENHVEILLNENYGKIQKYLIRQLHENIELYKRRFETIDYKLKIPQISTRTPLIIKKQKLTNNNVEIQQKMKPNNIEINKFLFLWFLNEYDGEILFWDTYKIKPKLGRFVLIPISWCFNYCENIKLFETQCIIYGIITV</sequence>
<dbReference type="EMBL" id="MN739925">
    <property type="protein sequence ID" value="QHT78000.1"/>
    <property type="molecule type" value="Genomic_DNA"/>
</dbReference>
<name>A0A6C0HC87_9ZZZZ</name>
<accession>A0A6C0HC87</accession>